<accession>A0A251XAM9</accession>
<protein>
    <recommendedName>
        <fullName evidence="1">ParE-like toxin domain-containing protein</fullName>
    </recommendedName>
</protein>
<proteinExistence type="predicted"/>
<evidence type="ECO:0000313" key="3">
    <source>
        <dbReference type="Proteomes" id="UP000194798"/>
    </source>
</evidence>
<dbReference type="AlphaFoldDB" id="A0A251XAM9"/>
<dbReference type="Pfam" id="PF24732">
    <property type="entry name" value="ParE_like"/>
    <property type="match status" value="1"/>
</dbReference>
<dbReference type="RefSeq" id="WP_086486819.1">
    <property type="nucleotide sequence ID" value="NZ_MSLT01000006.1"/>
</dbReference>
<evidence type="ECO:0000313" key="2">
    <source>
        <dbReference type="EMBL" id="OUD15227.1"/>
    </source>
</evidence>
<dbReference type="InterPro" id="IPR035093">
    <property type="entry name" value="RelE/ParE_toxin_dom_sf"/>
</dbReference>
<comment type="caution">
    <text evidence="2">The sequence shown here is derived from an EMBL/GenBank/DDBJ whole genome shotgun (WGS) entry which is preliminary data.</text>
</comment>
<evidence type="ECO:0000259" key="1">
    <source>
        <dbReference type="Pfam" id="PF24732"/>
    </source>
</evidence>
<keyword evidence="3" id="KW-1185">Reference proteome</keyword>
<sequence>MNSQTLPSFWEAYRRLEQSQCQQARKAYRLWLENPFHPSLHFKCIHRGESVWSVRISRGYRAVGILDGDTVTWFWIGNHDDYEAFFG</sequence>
<dbReference type="InterPro" id="IPR056925">
    <property type="entry name" value="ParE-like"/>
</dbReference>
<organism evidence="2 3">
    <name type="scientific">Thioflexithrix psekupsensis</name>
    <dbReference type="NCBI Taxonomy" id="1570016"/>
    <lineage>
        <taxon>Bacteria</taxon>
        <taxon>Pseudomonadati</taxon>
        <taxon>Pseudomonadota</taxon>
        <taxon>Gammaproteobacteria</taxon>
        <taxon>Thiotrichales</taxon>
        <taxon>Thioflexithrix</taxon>
    </lineage>
</organism>
<dbReference type="SUPFAM" id="SSF143011">
    <property type="entry name" value="RelE-like"/>
    <property type="match status" value="1"/>
</dbReference>
<feature type="domain" description="ParE-like toxin" evidence="1">
    <location>
        <begin position="21"/>
        <end position="83"/>
    </location>
</feature>
<reference evidence="2 3" key="1">
    <citation type="submission" date="2016-12" db="EMBL/GenBank/DDBJ databases">
        <title>Thioflexothrix psekupsii D3 genome sequencing and assembly.</title>
        <authorList>
            <person name="Fomenkov A."/>
            <person name="Vincze T."/>
            <person name="Grabovich M."/>
            <person name="Anton B.P."/>
            <person name="Dubinina G."/>
            <person name="Orlova M."/>
            <person name="Belousova E."/>
            <person name="Roberts R.J."/>
        </authorList>
    </citation>
    <scope>NUCLEOTIDE SEQUENCE [LARGE SCALE GENOMIC DNA]</scope>
    <source>
        <strain evidence="2">D3</strain>
    </source>
</reference>
<dbReference type="OrthoDB" id="129742at2"/>
<gene>
    <name evidence="2" type="ORF">TPSD3_01470</name>
</gene>
<dbReference type="Proteomes" id="UP000194798">
    <property type="component" value="Unassembled WGS sequence"/>
</dbReference>
<dbReference type="EMBL" id="MSLT01000006">
    <property type="protein sequence ID" value="OUD15227.1"/>
    <property type="molecule type" value="Genomic_DNA"/>
</dbReference>
<name>A0A251XAM9_9GAMM</name>